<keyword evidence="2" id="KW-1185">Reference proteome</keyword>
<protein>
    <submittedName>
        <fullName evidence="1">Transmembrane and coiled-coil domains 6</fullName>
    </submittedName>
</protein>
<name>A0A8D2JB72_VARKO</name>
<organism evidence="1 2">
    <name type="scientific">Varanus komodoensis</name>
    <name type="common">Komodo dragon</name>
    <dbReference type="NCBI Taxonomy" id="61221"/>
    <lineage>
        <taxon>Eukaryota</taxon>
        <taxon>Metazoa</taxon>
        <taxon>Chordata</taxon>
        <taxon>Craniata</taxon>
        <taxon>Vertebrata</taxon>
        <taxon>Euteleostomi</taxon>
        <taxon>Lepidosauria</taxon>
        <taxon>Squamata</taxon>
        <taxon>Bifurcata</taxon>
        <taxon>Unidentata</taxon>
        <taxon>Episquamata</taxon>
        <taxon>Toxicofera</taxon>
        <taxon>Anguimorpha</taxon>
        <taxon>Paleoanguimorpha</taxon>
        <taxon>Varanoidea</taxon>
        <taxon>Varanidae</taxon>
        <taxon>Varanus</taxon>
    </lineage>
</organism>
<dbReference type="SMART" id="SM00185">
    <property type="entry name" value="ARM"/>
    <property type="match status" value="4"/>
</dbReference>
<evidence type="ECO:0000313" key="2">
    <source>
        <dbReference type="Proteomes" id="UP000694545"/>
    </source>
</evidence>
<dbReference type="PANTHER" id="PTHR16356:SF1">
    <property type="entry name" value="TRANSMEMBRANE AND COILED-COIL DOMAIN-CONTAINING PROTEIN 6"/>
    <property type="match status" value="1"/>
</dbReference>
<dbReference type="AlphaFoldDB" id="A0A8D2JB72"/>
<dbReference type="Gene3D" id="1.25.10.10">
    <property type="entry name" value="Leucine-rich Repeat Variant"/>
    <property type="match status" value="2"/>
</dbReference>
<reference evidence="1" key="1">
    <citation type="submission" date="2025-08" db="UniProtKB">
        <authorList>
            <consortium name="Ensembl"/>
        </authorList>
    </citation>
    <scope>IDENTIFICATION</scope>
</reference>
<sequence>VHWQVSQLLRSIQRGAHDRAAALRRLREGLQHGESQEKFIRLEGGVRALIGLFTSQQADLQMDAARCLHELSHSSDADVVAACLPATSYLLTYLSGHSAALMELCLYTLGNLAVEAEAVRTHLLPQGIIPVMASCIQSPHVAVQEGVGYVLAQLLQAREAPAEITPRVLDSTLPQDMLRLVCSDLEKGIGAAVEFAWGLHYIVCSRVNNPLLISLRTVPSLAQRLVELASTIPTVSPECLELLVCPVVRCLGNLLAEEPAERGEPLAEEGGLLWALSVFIQHFLPTHFFIVRECLWLINNLTVDSTASCSALLNLDVFPALLTLLSSHQMVSLLVLTVLCNVAVKGTDYCQALHQKAVLPSLISGLGLPDAEVVGQDLELLHLLFLHCPEAATDFVAQSGLQALEQHQNNPQLQERVTALIQIAYIFHGLF</sequence>
<dbReference type="OMA" id="TLGNICP"/>
<dbReference type="InterPro" id="IPR000225">
    <property type="entry name" value="Armadillo"/>
</dbReference>
<dbReference type="SUPFAM" id="SSF48371">
    <property type="entry name" value="ARM repeat"/>
    <property type="match status" value="1"/>
</dbReference>
<dbReference type="Ensembl" id="ENSVKKT00000010126.1">
    <property type="protein sequence ID" value="ENSVKKP00000009880.1"/>
    <property type="gene ID" value="ENSVKKG00000006977.1"/>
</dbReference>
<accession>A0A8D2JB72</accession>
<dbReference type="PANTHER" id="PTHR16356">
    <property type="entry name" value="TRANSMEMBRANE AND COILED-COIL DOMAIN-CONTAINING PROTEIN 6 TMCO6"/>
    <property type="match status" value="1"/>
</dbReference>
<dbReference type="Proteomes" id="UP000694545">
    <property type="component" value="Unplaced"/>
</dbReference>
<dbReference type="InterPro" id="IPR016024">
    <property type="entry name" value="ARM-type_fold"/>
</dbReference>
<dbReference type="InterPro" id="IPR011989">
    <property type="entry name" value="ARM-like"/>
</dbReference>
<proteinExistence type="predicted"/>
<evidence type="ECO:0000313" key="1">
    <source>
        <dbReference type="Ensembl" id="ENSVKKP00000009880.1"/>
    </source>
</evidence>
<reference evidence="1" key="2">
    <citation type="submission" date="2025-09" db="UniProtKB">
        <authorList>
            <consortium name="Ensembl"/>
        </authorList>
    </citation>
    <scope>IDENTIFICATION</scope>
</reference>